<reference evidence="6" key="1">
    <citation type="submission" date="2025-08" db="UniProtKB">
        <authorList>
            <consortium name="Ensembl"/>
        </authorList>
    </citation>
    <scope>IDENTIFICATION</scope>
</reference>
<proteinExistence type="predicted"/>
<dbReference type="Ensembl" id="ENSZLMT00000020918.1">
    <property type="protein sequence ID" value="ENSZLMP00000020370.1"/>
    <property type="gene ID" value="ENSZLMG00000014029.1"/>
</dbReference>
<reference evidence="6" key="2">
    <citation type="submission" date="2025-09" db="UniProtKB">
        <authorList>
            <consortium name="Ensembl"/>
        </authorList>
    </citation>
    <scope>IDENTIFICATION</scope>
</reference>
<dbReference type="Pfam" id="PF25106">
    <property type="entry name" value="VWA_4"/>
    <property type="match status" value="1"/>
</dbReference>
<evidence type="ECO:0000256" key="4">
    <source>
        <dbReference type="SAM" id="SignalP"/>
    </source>
</evidence>
<keyword evidence="7" id="KW-1185">Reference proteome</keyword>
<dbReference type="PANTHER" id="PTHR14905:SF7">
    <property type="entry name" value="VON WILLEBRAND FACTOR A DOMAIN-CONTAINING PROTEIN 7"/>
    <property type="match status" value="1"/>
</dbReference>
<feature type="signal peptide" evidence="4">
    <location>
        <begin position="1"/>
        <end position="20"/>
    </location>
</feature>
<organism evidence="6 7">
    <name type="scientific">Zosterops lateralis melanops</name>
    <dbReference type="NCBI Taxonomy" id="1220523"/>
    <lineage>
        <taxon>Eukaryota</taxon>
        <taxon>Metazoa</taxon>
        <taxon>Chordata</taxon>
        <taxon>Craniata</taxon>
        <taxon>Vertebrata</taxon>
        <taxon>Euteleostomi</taxon>
        <taxon>Archelosauria</taxon>
        <taxon>Archosauria</taxon>
        <taxon>Dinosauria</taxon>
        <taxon>Saurischia</taxon>
        <taxon>Theropoda</taxon>
        <taxon>Coelurosauria</taxon>
        <taxon>Aves</taxon>
        <taxon>Neognathae</taxon>
        <taxon>Neoaves</taxon>
        <taxon>Telluraves</taxon>
        <taxon>Australaves</taxon>
        <taxon>Passeriformes</taxon>
        <taxon>Sylvioidea</taxon>
        <taxon>Zosteropidae</taxon>
        <taxon>Zosterops</taxon>
    </lineage>
</organism>
<keyword evidence="2" id="KW-0964">Secreted</keyword>
<evidence type="ECO:0000256" key="3">
    <source>
        <dbReference type="ARBA" id="ARBA00022729"/>
    </source>
</evidence>
<comment type="subcellular location">
    <subcellularLocation>
        <location evidence="1">Secreted</location>
    </subcellularLocation>
</comment>
<dbReference type="Gene3D" id="3.40.50.410">
    <property type="entry name" value="von Willebrand factor, type A domain"/>
    <property type="match status" value="1"/>
</dbReference>
<evidence type="ECO:0000256" key="2">
    <source>
        <dbReference type="ARBA" id="ARBA00022525"/>
    </source>
</evidence>
<dbReference type="SUPFAM" id="SSF53300">
    <property type="entry name" value="vWA-like"/>
    <property type="match status" value="1"/>
</dbReference>
<dbReference type="PANTHER" id="PTHR14905">
    <property type="entry name" value="NG37"/>
    <property type="match status" value="1"/>
</dbReference>
<dbReference type="Proteomes" id="UP000694401">
    <property type="component" value="Unassembled WGS sequence"/>
</dbReference>
<evidence type="ECO:0000256" key="1">
    <source>
        <dbReference type="ARBA" id="ARBA00004613"/>
    </source>
</evidence>
<sequence length="165" mass="17710">MPPHGGVFVGLWMLLALSVAESPPGWATLAFVFDVTGSMYDDLVQVMDGASRILERTLSRSTKPISNYALVPFHDPEVGPVTLTTDPQLFQQRLRELHVQVGTISPTLLCQAWLGARPLALGGKPGTAWWWVPGAIPASPTSVMGVQAEPNWLGVAHRGESGEDG</sequence>
<accession>A0A8D2PWN7</accession>
<evidence type="ECO:0000313" key="6">
    <source>
        <dbReference type="Ensembl" id="ENSZLMP00000020370.1"/>
    </source>
</evidence>
<protein>
    <recommendedName>
        <fullName evidence="5">Hemicentin-1-like von Willebrand factor A domain-containing protein</fullName>
    </recommendedName>
</protein>
<dbReference type="InterPro" id="IPR056861">
    <property type="entry name" value="HMCN1-like_VWA"/>
</dbReference>
<name>A0A8D2PWN7_ZOSLA</name>
<feature type="domain" description="Hemicentin-1-like von Willebrand factor A" evidence="5">
    <location>
        <begin position="29"/>
        <end position="106"/>
    </location>
</feature>
<keyword evidence="3 4" id="KW-0732">Signal</keyword>
<dbReference type="AlphaFoldDB" id="A0A8D2PWN7"/>
<evidence type="ECO:0000313" key="7">
    <source>
        <dbReference type="Proteomes" id="UP000694401"/>
    </source>
</evidence>
<evidence type="ECO:0000259" key="5">
    <source>
        <dbReference type="Pfam" id="PF25106"/>
    </source>
</evidence>
<dbReference type="InterPro" id="IPR036465">
    <property type="entry name" value="vWFA_dom_sf"/>
</dbReference>
<feature type="chain" id="PRO_5034608712" description="Hemicentin-1-like von Willebrand factor A domain-containing protein" evidence="4">
    <location>
        <begin position="21"/>
        <end position="165"/>
    </location>
</feature>
<dbReference type="InterPro" id="IPR052577">
    <property type="entry name" value="VWA7"/>
</dbReference>